<dbReference type="PANTHER" id="PTHR24421:SF63">
    <property type="entry name" value="SENSOR HISTIDINE KINASE DESK"/>
    <property type="match status" value="1"/>
</dbReference>
<keyword evidence="3" id="KW-0902">Two-component regulatory system</keyword>
<evidence type="ECO:0000256" key="2">
    <source>
        <dbReference type="ARBA" id="ARBA00022777"/>
    </source>
</evidence>
<reference evidence="7" key="1">
    <citation type="submission" date="2017-02" db="EMBL/GenBank/DDBJ databases">
        <authorList>
            <person name="Varghese N."/>
            <person name="Submissions S."/>
        </authorList>
    </citation>
    <scope>NUCLEOTIDE SEQUENCE [LARGE SCALE GENOMIC DNA]</scope>
    <source>
        <strain evidence="7">9H-4</strain>
    </source>
</reference>
<feature type="transmembrane region" description="Helical" evidence="4">
    <location>
        <begin position="20"/>
        <end position="41"/>
    </location>
</feature>
<keyword evidence="4" id="KW-0472">Membrane</keyword>
<evidence type="ECO:0000259" key="5">
    <source>
        <dbReference type="Pfam" id="PF07730"/>
    </source>
</evidence>
<accession>A0A1T4YYE8</accession>
<dbReference type="Gene3D" id="3.30.565.10">
    <property type="entry name" value="Histidine kinase-like ATPase, C-terminal domain"/>
    <property type="match status" value="1"/>
</dbReference>
<feature type="transmembrane region" description="Helical" evidence="4">
    <location>
        <begin position="139"/>
        <end position="156"/>
    </location>
</feature>
<dbReference type="Pfam" id="PF07730">
    <property type="entry name" value="HisKA_3"/>
    <property type="match status" value="1"/>
</dbReference>
<dbReference type="PANTHER" id="PTHR24421">
    <property type="entry name" value="NITRATE/NITRITE SENSOR PROTEIN NARX-RELATED"/>
    <property type="match status" value="1"/>
</dbReference>
<dbReference type="Gene3D" id="1.20.5.1930">
    <property type="match status" value="1"/>
</dbReference>
<sequence length="384" mass="41644">MRLLGYGRAVSSNPDGFLATWRYTASSLWIYVVIGLVGPVTRASADLIEGTAVLRNVLLLVVIAAVVLLSCRPLVASARAGLGHEQLTWSQRARYLAPALLVLPLAWIPPAFPVGIVMVPWLVVSLLAVDLAARRRNMLLIVTLPALLGVYAVGGWEQLRDLDVEGGWVLFYLALILPAVCIFQVWLWQLMLQVRSRGQAEADLAAVRERLRLAADLHDVQGHHLQVIALKAELAERQLDRDPDAARASMAEVQQIARAAITETKEIVRGYRRTSLREEIANAAAVLEATGADVVVECSEELDRPLFALALREATTNILRHSDATSVRISAVPDRLTIVNDGAAEPTASSHGSGLASLTERVAAAGGRLSVRRDGDVFTVEVFT</sequence>
<evidence type="ECO:0000256" key="1">
    <source>
        <dbReference type="ARBA" id="ARBA00022679"/>
    </source>
</evidence>
<evidence type="ECO:0000313" key="7">
    <source>
        <dbReference type="Proteomes" id="UP000191040"/>
    </source>
</evidence>
<proteinExistence type="predicted"/>
<dbReference type="GO" id="GO:0000155">
    <property type="term" value="F:phosphorelay sensor kinase activity"/>
    <property type="evidence" value="ECO:0007669"/>
    <property type="project" value="InterPro"/>
</dbReference>
<keyword evidence="7" id="KW-1185">Reference proteome</keyword>
<feature type="transmembrane region" description="Helical" evidence="4">
    <location>
        <begin position="168"/>
        <end position="188"/>
    </location>
</feature>
<dbReference type="GO" id="GO:0016020">
    <property type="term" value="C:membrane"/>
    <property type="evidence" value="ECO:0007669"/>
    <property type="project" value="InterPro"/>
</dbReference>
<dbReference type="AlphaFoldDB" id="A0A1T4YYE8"/>
<dbReference type="Proteomes" id="UP000191040">
    <property type="component" value="Chromosome I"/>
</dbReference>
<dbReference type="GO" id="GO:0046983">
    <property type="term" value="F:protein dimerization activity"/>
    <property type="evidence" value="ECO:0007669"/>
    <property type="project" value="InterPro"/>
</dbReference>
<evidence type="ECO:0000256" key="3">
    <source>
        <dbReference type="ARBA" id="ARBA00023012"/>
    </source>
</evidence>
<feature type="domain" description="Signal transduction histidine kinase subgroup 3 dimerisation and phosphoacceptor" evidence="5">
    <location>
        <begin position="209"/>
        <end position="275"/>
    </location>
</feature>
<keyword evidence="1" id="KW-0808">Transferase</keyword>
<dbReference type="InterPro" id="IPR050482">
    <property type="entry name" value="Sensor_HK_TwoCompSys"/>
</dbReference>
<name>A0A1T4YYE8_9ACTN</name>
<keyword evidence="2 6" id="KW-0418">Kinase</keyword>
<evidence type="ECO:0000313" key="6">
    <source>
        <dbReference type="EMBL" id="SKB06802.1"/>
    </source>
</evidence>
<dbReference type="InterPro" id="IPR011712">
    <property type="entry name" value="Sig_transdc_His_kin_sub3_dim/P"/>
</dbReference>
<protein>
    <submittedName>
        <fullName evidence="6">Two-component system, NarL family, sensor histidine kinase DesK</fullName>
    </submittedName>
</protein>
<feature type="transmembrane region" description="Helical" evidence="4">
    <location>
        <begin position="53"/>
        <end position="75"/>
    </location>
</feature>
<dbReference type="EMBL" id="LT796768">
    <property type="protein sequence ID" value="SKB06802.1"/>
    <property type="molecule type" value="Genomic_DNA"/>
</dbReference>
<keyword evidence="4" id="KW-1133">Transmembrane helix</keyword>
<dbReference type="CDD" id="cd16917">
    <property type="entry name" value="HATPase_UhpB-NarQ-NarX-like"/>
    <property type="match status" value="1"/>
</dbReference>
<keyword evidence="4" id="KW-0812">Transmembrane</keyword>
<dbReference type="SUPFAM" id="SSF55874">
    <property type="entry name" value="ATPase domain of HSP90 chaperone/DNA topoisomerase II/histidine kinase"/>
    <property type="match status" value="1"/>
</dbReference>
<feature type="transmembrane region" description="Helical" evidence="4">
    <location>
        <begin position="95"/>
        <end position="127"/>
    </location>
</feature>
<dbReference type="STRING" id="1736691.SAMN06295964_1449"/>
<organism evidence="6 7">
    <name type="scientific">Aeromicrobium choanae</name>
    <dbReference type="NCBI Taxonomy" id="1736691"/>
    <lineage>
        <taxon>Bacteria</taxon>
        <taxon>Bacillati</taxon>
        <taxon>Actinomycetota</taxon>
        <taxon>Actinomycetes</taxon>
        <taxon>Propionibacteriales</taxon>
        <taxon>Nocardioidaceae</taxon>
        <taxon>Aeromicrobium</taxon>
    </lineage>
</organism>
<gene>
    <name evidence="6" type="ORF">SAMN06295964_1449</name>
</gene>
<evidence type="ECO:0000256" key="4">
    <source>
        <dbReference type="SAM" id="Phobius"/>
    </source>
</evidence>
<dbReference type="InterPro" id="IPR036890">
    <property type="entry name" value="HATPase_C_sf"/>
</dbReference>